<name>A0A2W5KFW1_ANCNO</name>
<comment type="caution">
    <text evidence="2">The sequence shown here is derived from an EMBL/GenBank/DDBJ whole genome shotgun (WGS) entry which is preliminary data.</text>
</comment>
<keyword evidence="1" id="KW-1133">Transmembrane helix</keyword>
<evidence type="ECO:0000256" key="1">
    <source>
        <dbReference type="SAM" id="Phobius"/>
    </source>
</evidence>
<keyword evidence="1" id="KW-0472">Membrane</keyword>
<keyword evidence="1" id="KW-0812">Transmembrane</keyword>
<organism evidence="2 3">
    <name type="scientific">Ancylobacter novellus</name>
    <name type="common">Thiobacillus novellus</name>
    <dbReference type="NCBI Taxonomy" id="921"/>
    <lineage>
        <taxon>Bacteria</taxon>
        <taxon>Pseudomonadati</taxon>
        <taxon>Pseudomonadota</taxon>
        <taxon>Alphaproteobacteria</taxon>
        <taxon>Hyphomicrobiales</taxon>
        <taxon>Xanthobacteraceae</taxon>
        <taxon>Ancylobacter</taxon>
    </lineage>
</organism>
<gene>
    <name evidence="2" type="ORF">DI565_07955</name>
</gene>
<accession>A0A2W5KFW1</accession>
<feature type="transmembrane region" description="Helical" evidence="1">
    <location>
        <begin position="51"/>
        <end position="76"/>
    </location>
</feature>
<evidence type="ECO:0000313" key="3">
    <source>
        <dbReference type="Proteomes" id="UP000249577"/>
    </source>
</evidence>
<proteinExistence type="predicted"/>
<evidence type="ECO:0000313" key="2">
    <source>
        <dbReference type="EMBL" id="PZQ15771.1"/>
    </source>
</evidence>
<dbReference type="Proteomes" id="UP000249577">
    <property type="component" value="Unassembled WGS sequence"/>
</dbReference>
<reference evidence="2 3" key="1">
    <citation type="submission" date="2017-08" db="EMBL/GenBank/DDBJ databases">
        <title>Infants hospitalized years apart are colonized by the same room-sourced microbial strains.</title>
        <authorList>
            <person name="Brooks B."/>
            <person name="Olm M.R."/>
            <person name="Firek B.A."/>
            <person name="Baker R."/>
            <person name="Thomas B.C."/>
            <person name="Morowitz M.J."/>
            <person name="Banfield J.F."/>
        </authorList>
    </citation>
    <scope>NUCLEOTIDE SEQUENCE [LARGE SCALE GENOMIC DNA]</scope>
    <source>
        <strain evidence="2">S2_005_003_R2_43</strain>
    </source>
</reference>
<sequence length="79" mass="8637">MADERERSDRGVLSDRHKLYVLCGFAGVAVAMLGIWLSPVSAEIGRREMTLLYHVGWFVTAAGSIVTIACVVLTVVDTR</sequence>
<dbReference type="AlphaFoldDB" id="A0A2W5KFW1"/>
<protein>
    <submittedName>
        <fullName evidence="2">Uncharacterized protein</fullName>
    </submittedName>
</protein>
<dbReference type="EMBL" id="QFPN01000004">
    <property type="protein sequence ID" value="PZQ15771.1"/>
    <property type="molecule type" value="Genomic_DNA"/>
</dbReference>
<feature type="transmembrane region" description="Helical" evidence="1">
    <location>
        <begin position="20"/>
        <end position="39"/>
    </location>
</feature>